<dbReference type="AlphaFoldDB" id="A0A6I7D5H7"/>
<sequence length="156" mass="17739">MNWILKSFSQLTTEELYAILALRNQVFICEQQCAYQDLDGLDQNTLHLFAKGEEDQQLIAYARLLPQGIAFKEASIGRVIVAQHQRGSGIAHQLIKEAIATTCRQFNTHTIKIMAQTYLVSFYQSHGFVIDSETYLEDNIPHIDMVLVQSVQSMSM</sequence>
<evidence type="ECO:0000313" key="3">
    <source>
        <dbReference type="Proteomes" id="UP000464700"/>
    </source>
</evidence>
<name>A0A6I7D5H7_9GAMM</name>
<proteinExistence type="predicted"/>
<dbReference type="EMBL" id="CP043925">
    <property type="protein sequence ID" value="QHN11076.1"/>
    <property type="molecule type" value="Genomic_DNA"/>
</dbReference>
<reference evidence="2 3" key="1">
    <citation type="submission" date="2019-09" db="EMBL/GenBank/DDBJ databases">
        <title>Emergence of a chromosome-mediated tetracycline resistance gene in Proteus strain.</title>
        <authorList>
            <person name="He D."/>
            <person name="Wang L."/>
        </authorList>
    </citation>
    <scope>NUCLEOTIDE SEQUENCE [LARGE SCALE GENOMIC DNA]</scope>
    <source>
        <strain evidence="2 3">T60</strain>
    </source>
</reference>
<dbReference type="RefSeq" id="WP_109373774.1">
    <property type="nucleotide sequence ID" value="NZ_CP043925.1"/>
</dbReference>
<evidence type="ECO:0000259" key="1">
    <source>
        <dbReference type="PROSITE" id="PS51186"/>
    </source>
</evidence>
<dbReference type="Gene3D" id="3.40.630.30">
    <property type="match status" value="1"/>
</dbReference>
<dbReference type="CDD" id="cd04301">
    <property type="entry name" value="NAT_SF"/>
    <property type="match status" value="1"/>
</dbReference>
<dbReference type="Pfam" id="PF13673">
    <property type="entry name" value="Acetyltransf_10"/>
    <property type="match status" value="1"/>
</dbReference>
<dbReference type="GO" id="GO:0016747">
    <property type="term" value="F:acyltransferase activity, transferring groups other than amino-acyl groups"/>
    <property type="evidence" value="ECO:0007669"/>
    <property type="project" value="InterPro"/>
</dbReference>
<gene>
    <name evidence="2" type="ORF">F1325_11630</name>
</gene>
<organism evidence="2 3">
    <name type="scientific">Proteus columbae</name>
    <dbReference type="NCBI Taxonomy" id="1987580"/>
    <lineage>
        <taxon>Bacteria</taxon>
        <taxon>Pseudomonadati</taxon>
        <taxon>Pseudomonadota</taxon>
        <taxon>Gammaproteobacteria</taxon>
        <taxon>Enterobacterales</taxon>
        <taxon>Morganellaceae</taxon>
        <taxon>Proteus</taxon>
    </lineage>
</organism>
<dbReference type="InterPro" id="IPR016181">
    <property type="entry name" value="Acyl_CoA_acyltransferase"/>
</dbReference>
<dbReference type="SUPFAM" id="SSF55729">
    <property type="entry name" value="Acyl-CoA N-acyltransferases (Nat)"/>
    <property type="match status" value="1"/>
</dbReference>
<evidence type="ECO:0000313" key="2">
    <source>
        <dbReference type="EMBL" id="QHN11076.1"/>
    </source>
</evidence>
<dbReference type="KEGG" id="pcol:F1325_11630"/>
<keyword evidence="3" id="KW-1185">Reference proteome</keyword>
<keyword evidence="2" id="KW-0808">Transferase</keyword>
<protein>
    <submittedName>
        <fullName evidence="2">GNAT family N-acetyltransferase</fullName>
    </submittedName>
</protein>
<dbReference type="InterPro" id="IPR000182">
    <property type="entry name" value="GNAT_dom"/>
</dbReference>
<dbReference type="PROSITE" id="PS51186">
    <property type="entry name" value="GNAT"/>
    <property type="match status" value="1"/>
</dbReference>
<dbReference type="Proteomes" id="UP000464700">
    <property type="component" value="Chromosome"/>
</dbReference>
<accession>A0A6I7D5H7</accession>
<feature type="domain" description="N-acetyltransferase" evidence="1">
    <location>
        <begin position="6"/>
        <end position="152"/>
    </location>
</feature>